<feature type="domain" description="ATPase AAA-type core" evidence="1">
    <location>
        <begin position="26"/>
        <end position="329"/>
    </location>
</feature>
<dbReference type="EMBL" id="FXAM01000001">
    <property type="protein sequence ID" value="SMF95364.1"/>
    <property type="molecule type" value="Genomic_DNA"/>
</dbReference>
<dbReference type="PANTHER" id="PTHR32182:SF22">
    <property type="entry name" value="ATP-DEPENDENT ENDONUCLEASE, OLD FAMILY-RELATED"/>
    <property type="match status" value="1"/>
</dbReference>
<name>A0A1Y6D4Q6_9GAMM</name>
<dbReference type="SUPFAM" id="SSF52540">
    <property type="entry name" value="P-loop containing nucleoside triphosphate hydrolases"/>
    <property type="match status" value="1"/>
</dbReference>
<dbReference type="GO" id="GO:0000731">
    <property type="term" value="P:DNA synthesis involved in DNA repair"/>
    <property type="evidence" value="ECO:0007669"/>
    <property type="project" value="TreeGrafter"/>
</dbReference>
<dbReference type="InterPro" id="IPR027417">
    <property type="entry name" value="P-loop_NTPase"/>
</dbReference>
<dbReference type="GO" id="GO:0016887">
    <property type="term" value="F:ATP hydrolysis activity"/>
    <property type="evidence" value="ECO:0007669"/>
    <property type="project" value="InterPro"/>
</dbReference>
<dbReference type="InterPro" id="IPR003959">
    <property type="entry name" value="ATPase_AAA_core"/>
</dbReference>
<gene>
    <name evidence="2" type="ORF">SAMN02949497_2727</name>
</gene>
<protein>
    <submittedName>
        <fullName evidence="2">Predicted ATPase</fullName>
    </submittedName>
</protein>
<dbReference type="PANTHER" id="PTHR32182">
    <property type="entry name" value="DNA REPLICATION AND REPAIR PROTEIN RECF"/>
    <property type="match status" value="1"/>
</dbReference>
<dbReference type="AlphaFoldDB" id="A0A1Y6D4Q6"/>
<dbReference type="Gene3D" id="3.40.50.300">
    <property type="entry name" value="P-loop containing nucleotide triphosphate hydrolases"/>
    <property type="match status" value="1"/>
</dbReference>
<dbReference type="Proteomes" id="UP000192923">
    <property type="component" value="Unassembled WGS sequence"/>
</dbReference>
<dbReference type="STRING" id="1760988.SAMN02949497_2727"/>
<dbReference type="InterPro" id="IPR014555">
    <property type="entry name" value="RecF-like"/>
</dbReference>
<sequence>MFVNHVALKNWRNFKNAEAYLRDKTYIIGPNASGKSNFLDVFRFLRDISKPEGGGLQKAIRDRGGISKLRCLHHRQDSEVRIEVALGDSPDPASPTWRYILGFKSEGKGSQRPAITTEQVWRGSEDKPLISRPDAKDKKDSARLTQTFLEQINANRDFREIADFFGAVNYLHLVPQLLKHADKIGGNRLEDDPFGQGFLERIAKCQAKARDSRLAKIGKALQAAVPHFAEIRYTPDEITGRPHLEARYEHHRPNAGWQREDQFSDGTLRLLALLWSLFEGDSLLLLEEPELSLNSAIVERIPLIFQKIQRSAKYRRQILISTHSEALLSNPGIDGRGVLLLAQDAEGSSIRPPDPRELKLIKSGLSIAEVLLPKAHPPKAEQLELF</sequence>
<keyword evidence="3" id="KW-1185">Reference proteome</keyword>
<proteinExistence type="predicted"/>
<dbReference type="RefSeq" id="WP_085213528.1">
    <property type="nucleotide sequence ID" value="NZ_FXAM01000001.1"/>
</dbReference>
<reference evidence="2 3" key="1">
    <citation type="submission" date="2016-12" db="EMBL/GenBank/DDBJ databases">
        <authorList>
            <person name="Song W.-J."/>
            <person name="Kurnit D.M."/>
        </authorList>
    </citation>
    <scope>NUCLEOTIDE SEQUENCE [LARGE SCALE GENOMIC DNA]</scope>
    <source>
        <strain evidence="2 3">175</strain>
    </source>
</reference>
<organism evidence="2 3">
    <name type="scientific">Methylomagnum ishizawai</name>
    <dbReference type="NCBI Taxonomy" id="1760988"/>
    <lineage>
        <taxon>Bacteria</taxon>
        <taxon>Pseudomonadati</taxon>
        <taxon>Pseudomonadota</taxon>
        <taxon>Gammaproteobacteria</taxon>
        <taxon>Methylococcales</taxon>
        <taxon>Methylococcaceae</taxon>
        <taxon>Methylomagnum</taxon>
    </lineage>
</organism>
<dbReference type="GO" id="GO:0005524">
    <property type="term" value="F:ATP binding"/>
    <property type="evidence" value="ECO:0007669"/>
    <property type="project" value="InterPro"/>
</dbReference>
<dbReference type="OrthoDB" id="5572477at2"/>
<evidence type="ECO:0000313" key="2">
    <source>
        <dbReference type="EMBL" id="SMF95364.1"/>
    </source>
</evidence>
<evidence type="ECO:0000313" key="3">
    <source>
        <dbReference type="Proteomes" id="UP000192923"/>
    </source>
</evidence>
<dbReference type="Pfam" id="PF13304">
    <property type="entry name" value="AAA_21"/>
    <property type="match status" value="1"/>
</dbReference>
<evidence type="ECO:0000259" key="1">
    <source>
        <dbReference type="Pfam" id="PF13304"/>
    </source>
</evidence>
<accession>A0A1Y6D4Q6</accession>
<dbReference type="GO" id="GO:0006302">
    <property type="term" value="P:double-strand break repair"/>
    <property type="evidence" value="ECO:0007669"/>
    <property type="project" value="TreeGrafter"/>
</dbReference>
<dbReference type="PIRSF" id="PIRSF029347">
    <property type="entry name" value="RecF"/>
    <property type="match status" value="1"/>
</dbReference>